<name>A0A1G4MGJ9_LACFM</name>
<evidence type="ECO:0000259" key="8">
    <source>
        <dbReference type="Pfam" id="PF00881"/>
    </source>
</evidence>
<dbReference type="SUPFAM" id="SSF55469">
    <property type="entry name" value="FMN-dependent nitroreductase-like"/>
    <property type="match status" value="1"/>
</dbReference>
<evidence type="ECO:0000256" key="5">
    <source>
        <dbReference type="ARBA" id="ARBA00022490"/>
    </source>
</evidence>
<dbReference type="PANTHER" id="PTHR43035">
    <property type="entry name" value="FATTY ACID REPRESSION MUTANT PROTEIN 2-RELATED"/>
    <property type="match status" value="1"/>
</dbReference>
<evidence type="ECO:0000256" key="3">
    <source>
        <dbReference type="ARBA" id="ARBA00004496"/>
    </source>
</evidence>
<dbReference type="FunFam" id="3.40.109.10:FF:000001">
    <property type="entry name" value="Nitroreductase family"/>
    <property type="match status" value="1"/>
</dbReference>
<proteinExistence type="inferred from homology"/>
<dbReference type="GO" id="GO:0005737">
    <property type="term" value="C:cytoplasm"/>
    <property type="evidence" value="ECO:0007669"/>
    <property type="project" value="UniProtKB-SubCell"/>
</dbReference>
<dbReference type="STRING" id="4955.A0A1G4MGJ9"/>
<evidence type="ECO:0000313" key="10">
    <source>
        <dbReference type="Proteomes" id="UP000190831"/>
    </source>
</evidence>
<comment type="cofactor">
    <cofactor evidence="1">
        <name>FMN</name>
        <dbReference type="ChEBI" id="CHEBI:58210"/>
    </cofactor>
</comment>
<dbReference type="GO" id="GO:0034599">
    <property type="term" value="P:cellular response to oxidative stress"/>
    <property type="evidence" value="ECO:0007669"/>
    <property type="project" value="InterPro"/>
</dbReference>
<dbReference type="PANTHER" id="PTHR43035:SF1">
    <property type="entry name" value="FATTY ACID REPRESSION MUTANT PROTEIN 2-RELATED"/>
    <property type="match status" value="1"/>
</dbReference>
<organism evidence="9 10">
    <name type="scientific">Lachancea fermentati</name>
    <name type="common">Zygosaccharomyces fermentati</name>
    <dbReference type="NCBI Taxonomy" id="4955"/>
    <lineage>
        <taxon>Eukaryota</taxon>
        <taxon>Fungi</taxon>
        <taxon>Dikarya</taxon>
        <taxon>Ascomycota</taxon>
        <taxon>Saccharomycotina</taxon>
        <taxon>Saccharomycetes</taxon>
        <taxon>Saccharomycetales</taxon>
        <taxon>Saccharomycetaceae</taxon>
        <taxon>Lachancea</taxon>
    </lineage>
</organism>
<dbReference type="GO" id="GO:0016491">
    <property type="term" value="F:oxidoreductase activity"/>
    <property type="evidence" value="ECO:0007669"/>
    <property type="project" value="UniProtKB-KW"/>
</dbReference>
<evidence type="ECO:0000256" key="2">
    <source>
        <dbReference type="ARBA" id="ARBA00004123"/>
    </source>
</evidence>
<gene>
    <name evidence="9" type="ORF">LAFE_0G01508G</name>
</gene>
<reference evidence="9 10" key="1">
    <citation type="submission" date="2016-03" db="EMBL/GenBank/DDBJ databases">
        <authorList>
            <person name="Devillers H."/>
        </authorList>
    </citation>
    <scope>NUCLEOTIDE SEQUENCE [LARGE SCALE GENOMIC DNA]</scope>
    <source>
        <strain evidence="9">CBS 6772</strain>
    </source>
</reference>
<keyword evidence="10" id="KW-1185">Reference proteome</keyword>
<dbReference type="GO" id="GO:0005634">
    <property type="term" value="C:nucleus"/>
    <property type="evidence" value="ECO:0007669"/>
    <property type="project" value="UniProtKB-SubCell"/>
</dbReference>
<keyword evidence="7" id="KW-0539">Nucleus</keyword>
<feature type="domain" description="Nitroreductase" evidence="8">
    <location>
        <begin position="12"/>
        <end position="154"/>
    </location>
</feature>
<dbReference type="Gene3D" id="3.40.109.10">
    <property type="entry name" value="NADH Oxidase"/>
    <property type="match status" value="1"/>
</dbReference>
<keyword evidence="5" id="KW-0963">Cytoplasm</keyword>
<protein>
    <submittedName>
        <fullName evidence="9">LAFE_0G01508g1_1</fullName>
    </submittedName>
</protein>
<evidence type="ECO:0000256" key="7">
    <source>
        <dbReference type="ARBA" id="ARBA00023242"/>
    </source>
</evidence>
<dbReference type="EMBL" id="LT598486">
    <property type="protein sequence ID" value="SCW03035.1"/>
    <property type="molecule type" value="Genomic_DNA"/>
</dbReference>
<dbReference type="InterPro" id="IPR029479">
    <property type="entry name" value="Nitroreductase"/>
</dbReference>
<sequence>MSSKVAPFLSAISARRSIYALKPELPSNIGIKDVQETVQTIIKETPTSFNSQTNRALILTGDVHKKVWDSVLNSIEGDSGKKRPTSIRDEAYGTVVFLVNDETTKAFQEQFPIYASYFPPFAEHSTGAAQISSWTALELLGLGAHLQHYNDAVKAALPAGTVPDTWSVHAQLVFGAPVAPATEKTYIENPVKILE</sequence>
<comment type="similarity">
    <text evidence="4">Belongs to the nitroreductase family.</text>
</comment>
<dbReference type="AlphaFoldDB" id="A0A1G4MGJ9"/>
<dbReference type="OMA" id="EMFENHT"/>
<accession>A0A1G4MGJ9</accession>
<evidence type="ECO:0000256" key="1">
    <source>
        <dbReference type="ARBA" id="ARBA00001917"/>
    </source>
</evidence>
<dbReference type="InterPro" id="IPR033877">
    <property type="entry name" value="Frm2/Hbn1"/>
</dbReference>
<dbReference type="InterPro" id="IPR000415">
    <property type="entry name" value="Nitroreductase-like"/>
</dbReference>
<dbReference type="CDD" id="cd02140">
    <property type="entry name" value="Frm2-like"/>
    <property type="match status" value="1"/>
</dbReference>
<dbReference type="Pfam" id="PF00881">
    <property type="entry name" value="Nitroreductase"/>
    <property type="match status" value="1"/>
</dbReference>
<evidence type="ECO:0000256" key="6">
    <source>
        <dbReference type="ARBA" id="ARBA00023002"/>
    </source>
</evidence>
<comment type="subcellular location">
    <subcellularLocation>
        <location evidence="3">Cytoplasm</location>
    </subcellularLocation>
    <subcellularLocation>
        <location evidence="2">Nucleus</location>
    </subcellularLocation>
</comment>
<evidence type="ECO:0000313" key="9">
    <source>
        <dbReference type="EMBL" id="SCW03035.1"/>
    </source>
</evidence>
<evidence type="ECO:0000256" key="4">
    <source>
        <dbReference type="ARBA" id="ARBA00007118"/>
    </source>
</evidence>
<dbReference type="OrthoDB" id="2138173at2759"/>
<keyword evidence="6" id="KW-0560">Oxidoreductase</keyword>
<dbReference type="Proteomes" id="UP000190831">
    <property type="component" value="Chromosome G"/>
</dbReference>